<reference evidence="2 3" key="1">
    <citation type="submission" date="2014-09" db="EMBL/GenBank/DDBJ databases">
        <title>Butyrate-producing bacteria isolated from human gut.</title>
        <authorList>
            <person name="Zhang Q."/>
            <person name="Zhao L."/>
        </authorList>
    </citation>
    <scope>NUCLEOTIDE SEQUENCE [LARGE SCALE GENOMIC DNA]</scope>
    <source>
        <strain evidence="2 3">21</strain>
    </source>
</reference>
<protein>
    <submittedName>
        <fullName evidence="2">Uncharacterized protein</fullName>
    </submittedName>
</protein>
<dbReference type="OrthoDB" id="1822027at2"/>
<feature type="coiled-coil region" evidence="1">
    <location>
        <begin position="22"/>
        <end position="55"/>
    </location>
</feature>
<keyword evidence="1" id="KW-0175">Coiled coil</keyword>
<keyword evidence="3" id="KW-1185">Reference proteome</keyword>
<dbReference type="EMBL" id="JRFU01000048">
    <property type="protein sequence ID" value="PWE87348.1"/>
    <property type="molecule type" value="Genomic_DNA"/>
</dbReference>
<accession>A0A2V1JXS2</accession>
<comment type="caution">
    <text evidence="2">The sequence shown here is derived from an EMBL/GenBank/DDBJ whole genome shotgun (WGS) entry which is preliminary data.</text>
</comment>
<evidence type="ECO:0000313" key="3">
    <source>
        <dbReference type="Proteomes" id="UP000245288"/>
    </source>
</evidence>
<gene>
    <name evidence="2" type="ORF">LG34_04465</name>
</gene>
<dbReference type="RefSeq" id="WP_109215035.1">
    <property type="nucleotide sequence ID" value="NZ_JRFU01000048.1"/>
</dbReference>
<dbReference type="AlphaFoldDB" id="A0A2V1JXS2"/>
<organism evidence="2 3">
    <name type="scientific">Eubacterium ramulus</name>
    <dbReference type="NCBI Taxonomy" id="39490"/>
    <lineage>
        <taxon>Bacteria</taxon>
        <taxon>Bacillati</taxon>
        <taxon>Bacillota</taxon>
        <taxon>Clostridia</taxon>
        <taxon>Eubacteriales</taxon>
        <taxon>Eubacteriaceae</taxon>
        <taxon>Eubacterium</taxon>
    </lineage>
</organism>
<name>A0A2V1JXS2_EUBRA</name>
<proteinExistence type="predicted"/>
<dbReference type="Proteomes" id="UP000245288">
    <property type="component" value="Unassembled WGS sequence"/>
</dbReference>
<sequence>MEWIGFIALAVLLCYSSYPGKVKRLEVAVKRLERKQRGENNMSKLINELVNTECKIKSDDALQLVGSTEMKCLVLDTDDEWMKVRFTDKKNNQITKLLRIENIDEIEIVSMELK</sequence>
<evidence type="ECO:0000256" key="1">
    <source>
        <dbReference type="SAM" id="Coils"/>
    </source>
</evidence>
<evidence type="ECO:0000313" key="2">
    <source>
        <dbReference type="EMBL" id="PWE87348.1"/>
    </source>
</evidence>